<sequence>MTRFLRVAYYELVIFQPLLRIGENGMVSPEVTQNLQAQDSKPLVEKIKGMAPIVNFFLDSV</sequence>
<dbReference type="AlphaFoldDB" id="A0A2H5FI55"/>
<name>A0A2H5FI55_9GAMM</name>
<protein>
    <submittedName>
        <fullName evidence="1">Uncharacterized protein</fullName>
    </submittedName>
</protein>
<dbReference type="Proteomes" id="UP000234343">
    <property type="component" value="Chromosome"/>
</dbReference>
<proteinExistence type="predicted"/>
<reference evidence="1 2" key="1">
    <citation type="submission" date="2017-12" db="EMBL/GenBank/DDBJ databases">
        <title>Legionella sainthelensi LA01-117, whole genome sequence of a clinical isolate from New Zealand.</title>
        <authorList>
            <person name="Cree S.L."/>
            <person name="Slow S."/>
            <person name="Kennedy M.A."/>
            <person name="Murdoch D.R."/>
            <person name="Biggs P.J."/>
            <person name="Anderson T."/>
        </authorList>
    </citation>
    <scope>NUCLEOTIDE SEQUENCE [LARGE SCALE GENOMIC DNA]</scope>
    <source>
        <strain evidence="1 2">LA01-117</strain>
    </source>
</reference>
<evidence type="ECO:0000313" key="1">
    <source>
        <dbReference type="EMBL" id="AUH71209.1"/>
    </source>
</evidence>
<accession>A0A2H5FI55</accession>
<dbReference type="EMBL" id="CP025491">
    <property type="protein sequence ID" value="AUH71209.1"/>
    <property type="molecule type" value="Genomic_DNA"/>
</dbReference>
<dbReference type="RefSeq" id="WP_101898967.1">
    <property type="nucleotide sequence ID" value="NZ_CP025491.2"/>
</dbReference>
<gene>
    <name evidence="1" type="ORF">CAB17_03385</name>
</gene>
<keyword evidence="2" id="KW-1185">Reference proteome</keyword>
<evidence type="ECO:0000313" key="2">
    <source>
        <dbReference type="Proteomes" id="UP000234343"/>
    </source>
</evidence>
<organism evidence="1 2">
    <name type="scientific">Legionella sainthelensi</name>
    <dbReference type="NCBI Taxonomy" id="28087"/>
    <lineage>
        <taxon>Bacteria</taxon>
        <taxon>Pseudomonadati</taxon>
        <taxon>Pseudomonadota</taxon>
        <taxon>Gammaproteobacteria</taxon>
        <taxon>Legionellales</taxon>
        <taxon>Legionellaceae</taxon>
        <taxon>Legionella</taxon>
    </lineage>
</organism>
<dbReference type="KEGG" id="lsh:CAB17_03385"/>